<gene>
    <name evidence="2" type="ordered locus">HCH_01760</name>
</gene>
<feature type="region of interest" description="Disordered" evidence="1">
    <location>
        <begin position="23"/>
        <end position="98"/>
    </location>
</feature>
<organism evidence="2 3">
    <name type="scientific">Hahella chejuensis (strain KCTC 2396)</name>
    <dbReference type="NCBI Taxonomy" id="349521"/>
    <lineage>
        <taxon>Bacteria</taxon>
        <taxon>Pseudomonadati</taxon>
        <taxon>Pseudomonadota</taxon>
        <taxon>Gammaproteobacteria</taxon>
        <taxon>Oceanospirillales</taxon>
        <taxon>Hahellaceae</taxon>
        <taxon>Hahella</taxon>
    </lineage>
</organism>
<feature type="compositionally biased region" description="Low complexity" evidence="1">
    <location>
        <begin position="41"/>
        <end position="54"/>
    </location>
</feature>
<dbReference type="HOGENOM" id="CLU_1105926_0_0_6"/>
<evidence type="ECO:0000313" key="2">
    <source>
        <dbReference type="EMBL" id="ABC28605.1"/>
    </source>
</evidence>
<keyword evidence="3" id="KW-1185">Reference proteome</keyword>
<dbReference type="AlphaFoldDB" id="Q2SL69"/>
<dbReference type="eggNOG" id="ENOG50337GG">
    <property type="taxonomic scope" value="Bacteria"/>
</dbReference>
<feature type="compositionally biased region" description="Pro residues" evidence="1">
    <location>
        <begin position="235"/>
        <end position="245"/>
    </location>
</feature>
<evidence type="ECO:0000256" key="1">
    <source>
        <dbReference type="SAM" id="MobiDB-lite"/>
    </source>
</evidence>
<sequence length="251" mass="26253">MKKPMILGAAGLVALASVVGILRYSDGPKPSPDTPAASNEAQPGGAAPANAAFNPPAPLDAQSQTTSSQPPANTATQADADFSADGPPPEPVNDELDANDSNEVMSMWSAPGDAEDIVVNGIPAKRMHANMEALDKLRVGRQLELPIPQRNESLLAEITSTHNQLDTIEVWKGPLVGGSPTDNVIITRGEMDTHVVIATRTGTYSAVINNDTGQVTLTDEGEINSRITPTEDGVPIPPLDMPTPEQPQSNS</sequence>
<name>Q2SL69_HAHCH</name>
<feature type="compositionally biased region" description="Polar residues" evidence="1">
    <location>
        <begin position="61"/>
        <end position="77"/>
    </location>
</feature>
<feature type="region of interest" description="Disordered" evidence="1">
    <location>
        <begin position="226"/>
        <end position="251"/>
    </location>
</feature>
<dbReference type="KEGG" id="hch:HCH_01760"/>
<dbReference type="OrthoDB" id="7064523at2"/>
<evidence type="ECO:0000313" key="3">
    <source>
        <dbReference type="Proteomes" id="UP000000238"/>
    </source>
</evidence>
<dbReference type="RefSeq" id="WP_011395677.1">
    <property type="nucleotide sequence ID" value="NC_007645.1"/>
</dbReference>
<dbReference type="EMBL" id="CP000155">
    <property type="protein sequence ID" value="ABC28605.1"/>
    <property type="molecule type" value="Genomic_DNA"/>
</dbReference>
<dbReference type="Proteomes" id="UP000000238">
    <property type="component" value="Chromosome"/>
</dbReference>
<accession>Q2SL69</accession>
<protein>
    <submittedName>
        <fullName evidence="2">Uncharacterized protein</fullName>
    </submittedName>
</protein>
<reference evidence="2 3" key="1">
    <citation type="journal article" date="2005" name="Nucleic Acids Res.">
        <title>Genomic blueprint of Hahella chejuensis, a marine microbe producing an algicidal agent.</title>
        <authorList>
            <person name="Jeong H."/>
            <person name="Yim J.H."/>
            <person name="Lee C."/>
            <person name="Choi S.-H."/>
            <person name="Park Y.K."/>
            <person name="Yoon S.H."/>
            <person name="Hur C.-G."/>
            <person name="Kang H.-Y."/>
            <person name="Kim D."/>
            <person name="Lee H.H."/>
            <person name="Park K.H."/>
            <person name="Park S.-H."/>
            <person name="Park H.-S."/>
            <person name="Lee H.K."/>
            <person name="Oh T.K."/>
            <person name="Kim J.F."/>
        </authorList>
    </citation>
    <scope>NUCLEOTIDE SEQUENCE [LARGE SCALE GENOMIC DNA]</scope>
    <source>
        <strain evidence="2 3">KCTC 2396</strain>
    </source>
</reference>
<proteinExistence type="predicted"/>